<evidence type="ECO:0000259" key="6">
    <source>
        <dbReference type="PROSITE" id="PS50865"/>
    </source>
</evidence>
<feature type="domain" description="MYND-type" evidence="6">
    <location>
        <begin position="43"/>
        <end position="79"/>
    </location>
</feature>
<dbReference type="PANTHER" id="PTHR12197">
    <property type="entry name" value="HISTONE-LYSINE N-METHYLTRANSFERASE SMYD"/>
    <property type="match status" value="1"/>
</dbReference>
<dbReference type="AlphaFoldDB" id="A0A1V9ZBN2"/>
<dbReference type="Gene3D" id="1.25.40.10">
    <property type="entry name" value="Tetratricopeptide repeat domain"/>
    <property type="match status" value="1"/>
</dbReference>
<keyword evidence="7" id="KW-0489">Methyltransferase</keyword>
<keyword evidence="8" id="KW-1185">Reference proteome</keyword>
<comment type="caution">
    <text evidence="7">The sequence shown here is derived from an EMBL/GenBank/DDBJ whole genome shotgun (WGS) entry which is preliminary data.</text>
</comment>
<dbReference type="Gene3D" id="2.170.270.10">
    <property type="entry name" value="SET domain"/>
    <property type="match status" value="1"/>
</dbReference>
<dbReference type="Pfam" id="PF00856">
    <property type="entry name" value="SET"/>
    <property type="match status" value="1"/>
</dbReference>
<name>A0A1V9ZBN2_9STRA</name>
<dbReference type="EMBL" id="JNBS01002118">
    <property type="protein sequence ID" value="OQR95388.1"/>
    <property type="molecule type" value="Genomic_DNA"/>
</dbReference>
<proteinExistence type="predicted"/>
<evidence type="ECO:0000256" key="3">
    <source>
        <dbReference type="ARBA" id="ARBA00022833"/>
    </source>
</evidence>
<evidence type="ECO:0000256" key="4">
    <source>
        <dbReference type="PROSITE-ProRule" id="PRU00134"/>
    </source>
</evidence>
<dbReference type="InterPro" id="IPR050869">
    <property type="entry name" value="H3K4_H4K5_MeTrfase"/>
</dbReference>
<dbReference type="Gene3D" id="6.10.140.2220">
    <property type="match status" value="1"/>
</dbReference>
<dbReference type="InterPro" id="IPR001214">
    <property type="entry name" value="SET_dom"/>
</dbReference>
<dbReference type="SUPFAM" id="SSF82199">
    <property type="entry name" value="SET domain"/>
    <property type="match status" value="1"/>
</dbReference>
<dbReference type="Proteomes" id="UP000243217">
    <property type="component" value="Unassembled WGS sequence"/>
</dbReference>
<dbReference type="Gene3D" id="1.10.220.160">
    <property type="match status" value="1"/>
</dbReference>
<dbReference type="GO" id="GO:0032259">
    <property type="term" value="P:methylation"/>
    <property type="evidence" value="ECO:0007669"/>
    <property type="project" value="UniProtKB-KW"/>
</dbReference>
<keyword evidence="2 4" id="KW-0863">Zinc-finger</keyword>
<dbReference type="PROSITE" id="PS01360">
    <property type="entry name" value="ZF_MYND_1"/>
    <property type="match status" value="1"/>
</dbReference>
<gene>
    <name evidence="7" type="ORF">THRCLA_07913</name>
</gene>
<dbReference type="GO" id="GO:0008270">
    <property type="term" value="F:zinc ion binding"/>
    <property type="evidence" value="ECO:0007669"/>
    <property type="project" value="UniProtKB-KW"/>
</dbReference>
<evidence type="ECO:0000313" key="7">
    <source>
        <dbReference type="EMBL" id="OQR95388.1"/>
    </source>
</evidence>
<dbReference type="GO" id="GO:0005634">
    <property type="term" value="C:nucleus"/>
    <property type="evidence" value="ECO:0007669"/>
    <property type="project" value="TreeGrafter"/>
</dbReference>
<feature type="domain" description="SET" evidence="5">
    <location>
        <begin position="1"/>
        <end position="226"/>
    </location>
</feature>
<evidence type="ECO:0000256" key="2">
    <source>
        <dbReference type="ARBA" id="ARBA00022771"/>
    </source>
</evidence>
<keyword evidence="3" id="KW-0862">Zinc</keyword>
<dbReference type="InterPro" id="IPR046341">
    <property type="entry name" value="SET_dom_sf"/>
</dbReference>
<accession>A0A1V9ZBN2</accession>
<protein>
    <submittedName>
        <fullName evidence="7">Histone-lysine N-methyltransferase ASHR1-like isoform 2</fullName>
    </submittedName>
</protein>
<evidence type="ECO:0000259" key="5">
    <source>
        <dbReference type="PROSITE" id="PS50280"/>
    </source>
</evidence>
<sequence length="457" mass="51349">MYERQAIGGRGYGALATSPIKAGTLVLRSNSVAAIPLDPRITCAYCFTPSSLRCSRCKFLHYCSRRCQQADWFMHGAECKYIANYNSNHENGPKPTPTVLLVARLLRVPNPPKSSEYAHNLELHSLDAIACYRDMSELVLQILSASRFIHSYSIHDIVLLFAMLNCNAFTVSTLELVPVGIGFYPRATLFNHSCLPNCIATFDGRNIEVRTLCHIELGQELTISYIELIQTRATRQKELASSYFFNCTCLRCQGLNNWVEKEEWLSALRCQDTCCKGLVKPNIATNFFGCGNCGALRDSHDINLMEHQMDSAIAMSNSAERLNKLPEAISHRCQAMSIAKRLYNPLHAKYISNAETLANLIMSTKNSESLDSKQVTIAIEMFQEALNGLSWLYGDILVPMKGLTTLKYARTLYQNSPKQKQNAMENIKEACCLLTITHGENSFLVKQAVDMLHEMQR</sequence>
<dbReference type="STRING" id="74557.A0A1V9ZBN2"/>
<dbReference type="PANTHER" id="PTHR12197:SF251">
    <property type="entry name" value="EG:BACR7C10.4 PROTEIN"/>
    <property type="match status" value="1"/>
</dbReference>
<dbReference type="OrthoDB" id="194692at2759"/>
<dbReference type="PROSITE" id="PS50280">
    <property type="entry name" value="SET"/>
    <property type="match status" value="1"/>
</dbReference>
<dbReference type="GO" id="GO:0008168">
    <property type="term" value="F:methyltransferase activity"/>
    <property type="evidence" value="ECO:0007669"/>
    <property type="project" value="UniProtKB-KW"/>
</dbReference>
<evidence type="ECO:0000256" key="1">
    <source>
        <dbReference type="ARBA" id="ARBA00022723"/>
    </source>
</evidence>
<reference evidence="7 8" key="1">
    <citation type="journal article" date="2014" name="Genome Biol. Evol.">
        <title>The secreted proteins of Achlya hypogyna and Thraustotheca clavata identify the ancestral oomycete secretome and reveal gene acquisitions by horizontal gene transfer.</title>
        <authorList>
            <person name="Misner I."/>
            <person name="Blouin N."/>
            <person name="Leonard G."/>
            <person name="Richards T.A."/>
            <person name="Lane C.E."/>
        </authorList>
    </citation>
    <scope>NUCLEOTIDE SEQUENCE [LARGE SCALE GENOMIC DNA]</scope>
    <source>
        <strain evidence="7 8">ATCC 34112</strain>
    </source>
</reference>
<keyword evidence="7" id="KW-0808">Transferase</keyword>
<evidence type="ECO:0000313" key="8">
    <source>
        <dbReference type="Proteomes" id="UP000243217"/>
    </source>
</evidence>
<dbReference type="InterPro" id="IPR011990">
    <property type="entry name" value="TPR-like_helical_dom_sf"/>
</dbReference>
<dbReference type="PROSITE" id="PS50865">
    <property type="entry name" value="ZF_MYND_2"/>
    <property type="match status" value="1"/>
</dbReference>
<dbReference type="InterPro" id="IPR002893">
    <property type="entry name" value="Znf_MYND"/>
</dbReference>
<dbReference type="Pfam" id="PF01753">
    <property type="entry name" value="zf-MYND"/>
    <property type="match status" value="1"/>
</dbReference>
<organism evidence="7 8">
    <name type="scientific">Thraustotheca clavata</name>
    <dbReference type="NCBI Taxonomy" id="74557"/>
    <lineage>
        <taxon>Eukaryota</taxon>
        <taxon>Sar</taxon>
        <taxon>Stramenopiles</taxon>
        <taxon>Oomycota</taxon>
        <taxon>Saprolegniomycetes</taxon>
        <taxon>Saprolegniales</taxon>
        <taxon>Achlyaceae</taxon>
        <taxon>Thraustotheca</taxon>
    </lineage>
</organism>
<keyword evidence="1" id="KW-0479">Metal-binding</keyword>